<evidence type="ECO:0000313" key="7">
    <source>
        <dbReference type="Proteomes" id="UP001595799"/>
    </source>
</evidence>
<evidence type="ECO:0000313" key="6">
    <source>
        <dbReference type="EMBL" id="MFC4351639.1"/>
    </source>
</evidence>
<evidence type="ECO:0000256" key="1">
    <source>
        <dbReference type="ARBA" id="ARBA00022737"/>
    </source>
</evidence>
<dbReference type="PANTHER" id="PTHR19211">
    <property type="entry name" value="ATP-BINDING TRANSPORT PROTEIN-RELATED"/>
    <property type="match status" value="1"/>
</dbReference>
<dbReference type="RefSeq" id="WP_382421964.1">
    <property type="nucleotide sequence ID" value="NZ_JBHSCW010000003.1"/>
</dbReference>
<dbReference type="SMART" id="SM00382">
    <property type="entry name" value="AAA"/>
    <property type="match status" value="2"/>
</dbReference>
<keyword evidence="1" id="KW-0677">Repeat</keyword>
<keyword evidence="7" id="KW-1185">Reference proteome</keyword>
<dbReference type="InterPro" id="IPR037118">
    <property type="entry name" value="Val-tRNA_synth_C_sf"/>
</dbReference>
<feature type="domain" description="ABC transporter" evidence="5">
    <location>
        <begin position="2"/>
        <end position="243"/>
    </location>
</feature>
<protein>
    <submittedName>
        <fullName evidence="6">ABC-F family ATP-binding cassette domain-containing protein</fullName>
    </submittedName>
</protein>
<feature type="compositionally biased region" description="Basic and acidic residues" evidence="4">
    <location>
        <begin position="566"/>
        <end position="581"/>
    </location>
</feature>
<dbReference type="InterPro" id="IPR017871">
    <property type="entry name" value="ABC_transporter-like_CS"/>
</dbReference>
<reference evidence="7" key="1">
    <citation type="journal article" date="2019" name="Int. J. Syst. Evol. Microbiol.">
        <title>The Global Catalogue of Microorganisms (GCM) 10K type strain sequencing project: providing services to taxonomists for standard genome sequencing and annotation.</title>
        <authorList>
            <consortium name="The Broad Institute Genomics Platform"/>
            <consortium name="The Broad Institute Genome Sequencing Center for Infectious Disease"/>
            <person name="Wu L."/>
            <person name="Ma J."/>
        </authorList>
    </citation>
    <scope>NUCLEOTIDE SEQUENCE [LARGE SCALE GENOMIC DNA]</scope>
    <source>
        <strain evidence="7">CECT 8472</strain>
    </source>
</reference>
<dbReference type="Gene3D" id="1.10.287.380">
    <property type="entry name" value="Valyl-tRNA synthetase, C-terminal domain"/>
    <property type="match status" value="1"/>
</dbReference>
<dbReference type="InterPro" id="IPR032524">
    <property type="entry name" value="ABC_tran_C"/>
</dbReference>
<dbReference type="PANTHER" id="PTHR19211:SF14">
    <property type="entry name" value="ATP-BINDING CASSETTE SUB-FAMILY F MEMBER 1"/>
    <property type="match status" value="1"/>
</dbReference>
<dbReference type="GO" id="GO:0005524">
    <property type="term" value="F:ATP binding"/>
    <property type="evidence" value="ECO:0007669"/>
    <property type="project" value="UniProtKB-KW"/>
</dbReference>
<feature type="region of interest" description="Disordered" evidence="4">
    <location>
        <begin position="522"/>
        <end position="552"/>
    </location>
</feature>
<dbReference type="InterPro" id="IPR050611">
    <property type="entry name" value="ABCF"/>
</dbReference>
<feature type="domain" description="ABC transporter" evidence="5">
    <location>
        <begin position="310"/>
        <end position="525"/>
    </location>
</feature>
<feature type="compositionally biased region" description="Basic and acidic residues" evidence="4">
    <location>
        <begin position="540"/>
        <end position="549"/>
    </location>
</feature>
<accession>A0ABV8UKR9</accession>
<evidence type="ECO:0000256" key="2">
    <source>
        <dbReference type="ARBA" id="ARBA00022741"/>
    </source>
</evidence>
<dbReference type="InterPro" id="IPR027417">
    <property type="entry name" value="P-loop_NTPase"/>
</dbReference>
<keyword evidence="2" id="KW-0547">Nucleotide-binding</keyword>
<dbReference type="SUPFAM" id="SSF52540">
    <property type="entry name" value="P-loop containing nucleoside triphosphate hydrolases"/>
    <property type="match status" value="2"/>
</dbReference>
<dbReference type="Gene3D" id="3.40.50.300">
    <property type="entry name" value="P-loop containing nucleotide triphosphate hydrolases"/>
    <property type="match status" value="2"/>
</dbReference>
<dbReference type="InterPro" id="IPR032781">
    <property type="entry name" value="ABC_tran_Xtn"/>
</dbReference>
<dbReference type="CDD" id="cd03221">
    <property type="entry name" value="ABCF_EF-3"/>
    <property type="match status" value="2"/>
</dbReference>
<dbReference type="InterPro" id="IPR003593">
    <property type="entry name" value="AAA+_ATPase"/>
</dbReference>
<dbReference type="PROSITE" id="PS00211">
    <property type="entry name" value="ABC_TRANSPORTER_1"/>
    <property type="match status" value="2"/>
</dbReference>
<evidence type="ECO:0000259" key="5">
    <source>
        <dbReference type="PROSITE" id="PS50893"/>
    </source>
</evidence>
<dbReference type="Pfam" id="PF00005">
    <property type="entry name" value="ABC_tran"/>
    <property type="match status" value="2"/>
</dbReference>
<dbReference type="Proteomes" id="UP001595799">
    <property type="component" value="Unassembled WGS sequence"/>
</dbReference>
<dbReference type="Pfam" id="PF16326">
    <property type="entry name" value="ABC_tran_CTD"/>
    <property type="match status" value="1"/>
</dbReference>
<proteinExistence type="predicted"/>
<sequence length="628" mass="70151">MLHIENLEYHVEGRLLFAKTSATLADKWRVGIVGRNGSGKTTLLRLIDGSLSPDSGHIALAGRRRIGKVAQEAPGGQTSLIDTVLAADQERTALLKEAESATDPMRIAEIHERLTSIRADSAPARASRILAGLGFDEEAQQRPCASYSGGWRMRVALAALLFSEPELLLLDEPTNHLDLEATLWLESYLANYPGTLLLISHDRKLLNSIPDHILHLEGAKLTLYNGNYDTFARTRQEKLEHEAAYNAKILAQRRHMQAFVDRFRAKANKAKQAQSRLKMLERLQTVTTVVDDHKVSLNFPKPEPLAPPIVTLENVETGYSPNPPVLRNLNLRVDMDDRIALLGANGNGKSTLARLLAGRLTPMGGHKRNSGKLRVGYFAQDQSEELDYNATPIENLARLMPEAKPQLVRNHLGRFGFSGGHAETPVKKLSGGEKARLLFALISRENPHLLILDEPTNHLDIDARDALMEALNDFEGAIILVSHDAYLVETVAERLWLVQNGSVQSYEGDMEEYRQLLLEQRRAERRRSQQENAPPAPGPSRKEQRREAAQNRAALADLRKTAKATERKLAKLTEQKRKLEAEMADPDLYTSDPERAADLQKTYGELEKEISQLEEDWLQTQEALEKAG</sequence>
<keyword evidence="3 6" id="KW-0067">ATP-binding</keyword>
<name>A0ABV8UKR9_9PROT</name>
<dbReference type="PROSITE" id="PS50893">
    <property type="entry name" value="ABC_TRANSPORTER_2"/>
    <property type="match status" value="2"/>
</dbReference>
<dbReference type="Pfam" id="PF12848">
    <property type="entry name" value="ABC_tran_Xtn"/>
    <property type="match status" value="1"/>
</dbReference>
<gene>
    <name evidence="6" type="ORF">ACFOW6_08815</name>
</gene>
<evidence type="ECO:0000256" key="4">
    <source>
        <dbReference type="SAM" id="MobiDB-lite"/>
    </source>
</evidence>
<organism evidence="6 7">
    <name type="scientific">Fodinicurvata halophila</name>
    <dbReference type="NCBI Taxonomy" id="1419723"/>
    <lineage>
        <taxon>Bacteria</taxon>
        <taxon>Pseudomonadati</taxon>
        <taxon>Pseudomonadota</taxon>
        <taxon>Alphaproteobacteria</taxon>
        <taxon>Rhodospirillales</taxon>
        <taxon>Rhodovibrionaceae</taxon>
        <taxon>Fodinicurvata</taxon>
    </lineage>
</organism>
<dbReference type="InterPro" id="IPR003439">
    <property type="entry name" value="ABC_transporter-like_ATP-bd"/>
</dbReference>
<dbReference type="EMBL" id="JBHSCW010000003">
    <property type="protein sequence ID" value="MFC4351639.1"/>
    <property type="molecule type" value="Genomic_DNA"/>
</dbReference>
<feature type="region of interest" description="Disordered" evidence="4">
    <location>
        <begin position="566"/>
        <end position="599"/>
    </location>
</feature>
<comment type="caution">
    <text evidence="6">The sequence shown here is derived from an EMBL/GenBank/DDBJ whole genome shotgun (WGS) entry which is preliminary data.</text>
</comment>
<evidence type="ECO:0000256" key="3">
    <source>
        <dbReference type="ARBA" id="ARBA00022840"/>
    </source>
</evidence>